<feature type="region of interest" description="Disordered" evidence="1">
    <location>
        <begin position="1"/>
        <end position="20"/>
    </location>
</feature>
<protein>
    <recommendedName>
        <fullName evidence="2">Pyridoxamine 5'-phosphate oxidase N-terminal domain-containing protein</fullName>
    </recommendedName>
</protein>
<sequence length="178" mass="19603">MTGTGNRKHRKQGERMNEDTRSAARAIIDGNMYMVLATVGPDGAPWASPVFYSTEDGRDLYWVSSPEVTHSRNIAHEPRIGIVLHDSRAPVGTASPFALYLKATAVELPGEEVLEGLRVIPGPAGRGGRSLAPEEVRPPAPWRVYRARISEYSMICPRGEGRCAEHGLDYEHRATVRL</sequence>
<evidence type="ECO:0000259" key="2">
    <source>
        <dbReference type="Pfam" id="PF01243"/>
    </source>
</evidence>
<dbReference type="Gene3D" id="2.30.110.10">
    <property type="entry name" value="Electron Transport, Fmn-binding Protein, Chain A"/>
    <property type="match status" value="1"/>
</dbReference>
<dbReference type="InterPro" id="IPR011576">
    <property type="entry name" value="Pyridox_Oxase_N"/>
</dbReference>
<evidence type="ECO:0000256" key="1">
    <source>
        <dbReference type="SAM" id="MobiDB-lite"/>
    </source>
</evidence>
<evidence type="ECO:0000313" key="4">
    <source>
        <dbReference type="Proteomes" id="UP000195105"/>
    </source>
</evidence>
<dbReference type="Pfam" id="PF01243">
    <property type="entry name" value="PNPOx_N"/>
    <property type="match status" value="1"/>
</dbReference>
<organism evidence="3 4">
    <name type="scientific">Streptomyces swartbergensis</name>
    <dbReference type="NCBI Taxonomy" id="487165"/>
    <lineage>
        <taxon>Bacteria</taxon>
        <taxon>Bacillati</taxon>
        <taxon>Actinomycetota</taxon>
        <taxon>Actinomycetes</taxon>
        <taxon>Kitasatosporales</taxon>
        <taxon>Streptomycetaceae</taxon>
        <taxon>Streptomyces</taxon>
    </lineage>
</organism>
<evidence type="ECO:0000313" key="3">
    <source>
        <dbReference type="EMBL" id="OUC98316.1"/>
    </source>
</evidence>
<dbReference type="EMBL" id="NGFN01000230">
    <property type="protein sequence ID" value="OUC98316.1"/>
    <property type="molecule type" value="Genomic_DNA"/>
</dbReference>
<dbReference type="Proteomes" id="UP000195105">
    <property type="component" value="Unassembled WGS sequence"/>
</dbReference>
<keyword evidence="4" id="KW-1185">Reference proteome</keyword>
<gene>
    <name evidence="3" type="ORF">CA983_29355</name>
</gene>
<comment type="caution">
    <text evidence="3">The sequence shown here is derived from an EMBL/GenBank/DDBJ whole genome shotgun (WGS) entry which is preliminary data.</text>
</comment>
<accession>A0A243RTH8</accession>
<reference evidence="3 4" key="1">
    <citation type="submission" date="2017-05" db="EMBL/GenBank/DDBJ databases">
        <title>Biotechnological potential of actinobacteria isolated from South African environments.</title>
        <authorList>
            <person name="Le Roes-Hill M."/>
            <person name="Prins A."/>
            <person name="Durrell K.A."/>
        </authorList>
    </citation>
    <scope>NUCLEOTIDE SEQUENCE [LARGE SCALE GENOMIC DNA]</scope>
    <source>
        <strain evidence="3 4">HMC13</strain>
    </source>
</reference>
<feature type="domain" description="Pyridoxamine 5'-phosphate oxidase N-terminal" evidence="2">
    <location>
        <begin position="23"/>
        <end position="117"/>
    </location>
</feature>
<proteinExistence type="predicted"/>
<feature type="compositionally biased region" description="Basic residues" evidence="1">
    <location>
        <begin position="1"/>
        <end position="12"/>
    </location>
</feature>
<dbReference type="AlphaFoldDB" id="A0A243RTH8"/>
<dbReference type="SUPFAM" id="SSF50475">
    <property type="entry name" value="FMN-binding split barrel"/>
    <property type="match status" value="1"/>
</dbReference>
<name>A0A243RTH8_9ACTN</name>
<dbReference type="InterPro" id="IPR012349">
    <property type="entry name" value="Split_barrel_FMN-bd"/>
</dbReference>